<proteinExistence type="predicted"/>
<feature type="signal peptide" evidence="1">
    <location>
        <begin position="1"/>
        <end position="19"/>
    </location>
</feature>
<evidence type="ECO:0000256" key="1">
    <source>
        <dbReference type="SAM" id="SignalP"/>
    </source>
</evidence>
<reference evidence="2 3" key="1">
    <citation type="submission" date="2023-12" db="EMBL/GenBank/DDBJ databases">
        <title>Stenotrophomonas guangdongensis sp. nov., isolated from wilted pepper plants (Capsicum annuum).</title>
        <authorList>
            <person name="Qiu M."/>
            <person name="Li Y."/>
            <person name="Liu Q."/>
            <person name="Zhang X."/>
            <person name="Huang Y."/>
            <person name="Guo R."/>
            <person name="Hu M."/>
            <person name="Zhou J."/>
            <person name="Zhou X."/>
        </authorList>
    </citation>
    <scope>NUCLEOTIDE SEQUENCE [LARGE SCALE GENOMIC DNA]</scope>
    <source>
        <strain evidence="2 3">MH1</strain>
    </source>
</reference>
<gene>
    <name evidence="2" type="ORF">VA603_12925</name>
</gene>
<keyword evidence="1" id="KW-0732">Signal</keyword>
<feature type="chain" id="PRO_5047220207" description="Lipoprotein" evidence="1">
    <location>
        <begin position="20"/>
        <end position="203"/>
    </location>
</feature>
<dbReference type="RefSeq" id="WP_323439083.1">
    <property type="nucleotide sequence ID" value="NZ_JAYFUH010000248.1"/>
</dbReference>
<keyword evidence="3" id="KW-1185">Reference proteome</keyword>
<name>A0ABU5V8Q6_9GAMM</name>
<protein>
    <recommendedName>
        <fullName evidence="4">Lipoprotein</fullName>
    </recommendedName>
</protein>
<evidence type="ECO:0008006" key="4">
    <source>
        <dbReference type="Google" id="ProtNLM"/>
    </source>
</evidence>
<organism evidence="2 3">
    <name type="scientific">Stenotrophomonas capsici</name>
    <dbReference type="NCBI Taxonomy" id="3110230"/>
    <lineage>
        <taxon>Bacteria</taxon>
        <taxon>Pseudomonadati</taxon>
        <taxon>Pseudomonadota</taxon>
        <taxon>Gammaproteobacteria</taxon>
        <taxon>Lysobacterales</taxon>
        <taxon>Lysobacteraceae</taxon>
        <taxon>Stenotrophomonas</taxon>
    </lineage>
</organism>
<accession>A0ABU5V8Q6</accession>
<dbReference type="Proteomes" id="UP001301653">
    <property type="component" value="Unassembled WGS sequence"/>
</dbReference>
<dbReference type="EMBL" id="JAYFUH010000248">
    <property type="protein sequence ID" value="MEA5668445.1"/>
    <property type="molecule type" value="Genomic_DNA"/>
</dbReference>
<evidence type="ECO:0000313" key="3">
    <source>
        <dbReference type="Proteomes" id="UP001301653"/>
    </source>
</evidence>
<comment type="caution">
    <text evidence="2">The sequence shown here is derived from an EMBL/GenBank/DDBJ whole genome shotgun (WGS) entry which is preliminary data.</text>
</comment>
<sequence>MGTLLLCGGLLLTTLACHAAAPRVDRPDCGVSFQTPTGLRQLEITDAEREASTLCIIAFARAGKPTPATVGQVEGWRELADYVLEVKQVPLREAARERGLVVDPGSPPQLLPAAPDASVVFTLKHAQIQALPHGELALAETEASKRPASMIRNGTTGQLILVAGNDDRSVAYVHWLSTRSPHSSEDGQALAALFKSMDFTAGN</sequence>
<evidence type="ECO:0000313" key="2">
    <source>
        <dbReference type="EMBL" id="MEA5668445.1"/>
    </source>
</evidence>